<geneLocation type="plasmid" evidence="2">
    <name>paof1 fan1 dna</name>
</geneLocation>
<reference evidence="1 2" key="1">
    <citation type="submission" date="2018-02" db="EMBL/GenBank/DDBJ databases">
        <title>Acetobacter orientalis genome.</title>
        <authorList>
            <person name="Nakashima N."/>
            <person name="Tamura T."/>
        </authorList>
    </citation>
    <scope>NUCLEOTIDE SEQUENCE [LARGE SCALE GENOMIC DNA]</scope>
    <source>
        <strain evidence="1 2">FAN1</strain>
        <plasmid evidence="2">paof1 fan1 dna</plasmid>
    </source>
</reference>
<dbReference type="Proteomes" id="UP000270034">
    <property type="component" value="Plasmid pAOF1"/>
</dbReference>
<evidence type="ECO:0000313" key="1">
    <source>
        <dbReference type="EMBL" id="BBC81908.1"/>
    </source>
</evidence>
<sequence length="157" mass="18132">MSNNLTTAETKSIGELLRKGMPAHSAWLQMLWEKLNHDLFSGKLTIPNEIDWVPGLPAEARYYSERNIIVLDASRYTIELVMKQHNIGRTTPNDDEWNQFFEVLYLLIHEMVHQYIAQQGSGSTKHDAEFLMSQIRCLERQNSISRIVMSTTPLIGR</sequence>
<keyword evidence="1" id="KW-0614">Plasmid</keyword>
<accession>A0A2Z5ZMN6</accession>
<protein>
    <submittedName>
        <fullName evidence="1">RanBP2-like and GRIP domain-containing protein 3</fullName>
    </submittedName>
</protein>
<dbReference type="AlphaFoldDB" id="A0A2Z5ZMN6"/>
<dbReference type="EMBL" id="AP018516">
    <property type="protein sequence ID" value="BBC81908.1"/>
    <property type="molecule type" value="Genomic_DNA"/>
</dbReference>
<proteinExistence type="predicted"/>
<gene>
    <name evidence="1" type="ORF">AcetOrient_orf00305p</name>
</gene>
<evidence type="ECO:0000313" key="2">
    <source>
        <dbReference type="Proteomes" id="UP000270034"/>
    </source>
</evidence>
<name>A0A2Z5ZMN6_9PROT</name>
<organism evidence="1 2">
    <name type="scientific">Acetobacter orientalis</name>
    <dbReference type="NCBI Taxonomy" id="146474"/>
    <lineage>
        <taxon>Bacteria</taxon>
        <taxon>Pseudomonadati</taxon>
        <taxon>Pseudomonadota</taxon>
        <taxon>Alphaproteobacteria</taxon>
        <taxon>Acetobacterales</taxon>
        <taxon>Acetobacteraceae</taxon>
        <taxon>Acetobacter</taxon>
    </lineage>
</organism>
<dbReference type="KEGG" id="aot:AcetOri_orf00305p"/>